<feature type="region of interest" description="Disordered" evidence="4">
    <location>
        <begin position="56"/>
        <end position="90"/>
    </location>
</feature>
<evidence type="ECO:0000256" key="2">
    <source>
        <dbReference type="ARBA" id="ARBA00022723"/>
    </source>
</evidence>
<keyword evidence="2" id="KW-0479">Metal-binding</keyword>
<dbReference type="Pfam" id="PF00172">
    <property type="entry name" value="Zn_clus"/>
    <property type="match status" value="1"/>
</dbReference>
<dbReference type="CDD" id="cd12148">
    <property type="entry name" value="fungal_TF_MHR"/>
    <property type="match status" value="1"/>
</dbReference>
<dbReference type="GO" id="GO:0003677">
    <property type="term" value="F:DNA binding"/>
    <property type="evidence" value="ECO:0007669"/>
    <property type="project" value="InterPro"/>
</dbReference>
<feature type="compositionally biased region" description="Polar residues" evidence="4">
    <location>
        <begin position="702"/>
        <end position="713"/>
    </location>
</feature>
<dbReference type="PANTHER" id="PTHR31001">
    <property type="entry name" value="UNCHARACTERIZED TRANSCRIPTIONAL REGULATORY PROTEIN"/>
    <property type="match status" value="1"/>
</dbReference>
<dbReference type="PANTHER" id="PTHR31001:SF40">
    <property type="entry name" value="ZN(II)2CYS6 TRANSCRIPTION FACTOR (EUROFUNG)"/>
    <property type="match status" value="1"/>
</dbReference>
<dbReference type="Pfam" id="PF04082">
    <property type="entry name" value="Fungal_trans"/>
    <property type="match status" value="1"/>
</dbReference>
<gene>
    <name evidence="6" type="ORF">C361_02834</name>
</gene>
<dbReference type="GO" id="GO:0006351">
    <property type="term" value="P:DNA-templated transcription"/>
    <property type="evidence" value="ECO:0007669"/>
    <property type="project" value="InterPro"/>
</dbReference>
<keyword evidence="3" id="KW-0539">Nucleus</keyword>
<name>A0A854QL68_CRYNE</name>
<dbReference type="EMBL" id="AMKT01000037">
    <property type="protein sequence ID" value="OXG23068.1"/>
    <property type="molecule type" value="Genomic_DNA"/>
</dbReference>
<dbReference type="SUPFAM" id="SSF57701">
    <property type="entry name" value="Zn2/Cys6 DNA-binding domain"/>
    <property type="match status" value="1"/>
</dbReference>
<evidence type="ECO:0000259" key="5">
    <source>
        <dbReference type="PROSITE" id="PS50048"/>
    </source>
</evidence>
<feature type="compositionally biased region" description="Low complexity" evidence="4">
    <location>
        <begin position="675"/>
        <end position="684"/>
    </location>
</feature>
<reference evidence="6 7" key="1">
    <citation type="submission" date="2017-06" db="EMBL/GenBank/DDBJ databases">
        <title>Global population genomics of the pathogenic fungus Cryptococcus neoformans var. grubii.</title>
        <authorList>
            <person name="Cuomo C."/>
            <person name="Litvintseva A."/>
            <person name="Chen Y."/>
            <person name="Young S."/>
            <person name="Zeng Q."/>
            <person name="Chapman S."/>
            <person name="Gujja S."/>
            <person name="Saif S."/>
            <person name="Birren B."/>
        </authorList>
    </citation>
    <scope>NUCLEOTIDE SEQUENCE [LARGE SCALE GENOMIC DNA]</scope>
    <source>
        <strain evidence="6 7">Tu259-1</strain>
    </source>
</reference>
<evidence type="ECO:0000256" key="1">
    <source>
        <dbReference type="ARBA" id="ARBA00004123"/>
    </source>
</evidence>
<dbReference type="GO" id="GO:0005634">
    <property type="term" value="C:nucleus"/>
    <property type="evidence" value="ECO:0007669"/>
    <property type="project" value="UniProtKB-SubCell"/>
</dbReference>
<evidence type="ECO:0000313" key="7">
    <source>
        <dbReference type="Proteomes" id="UP000199727"/>
    </source>
</evidence>
<protein>
    <recommendedName>
        <fullName evidence="5">Zn(2)-C6 fungal-type domain-containing protein</fullName>
    </recommendedName>
</protein>
<comment type="caution">
    <text evidence="6">The sequence shown here is derived from an EMBL/GenBank/DDBJ whole genome shotgun (WGS) entry which is preliminary data.</text>
</comment>
<dbReference type="InterPro" id="IPR036864">
    <property type="entry name" value="Zn2-C6_fun-type_DNA-bd_sf"/>
</dbReference>
<dbReference type="Gene3D" id="4.10.240.10">
    <property type="entry name" value="Zn(2)-C6 fungal-type DNA-binding domain"/>
    <property type="match status" value="1"/>
</dbReference>
<dbReference type="OrthoDB" id="2569497at2759"/>
<dbReference type="PROSITE" id="PS50048">
    <property type="entry name" value="ZN2_CY6_FUNGAL_2"/>
    <property type="match status" value="1"/>
</dbReference>
<proteinExistence type="predicted"/>
<organism evidence="6 7">
    <name type="scientific">Cryptococcus neoformans Tu259-1</name>
    <dbReference type="NCBI Taxonomy" id="1230072"/>
    <lineage>
        <taxon>Eukaryota</taxon>
        <taxon>Fungi</taxon>
        <taxon>Dikarya</taxon>
        <taxon>Basidiomycota</taxon>
        <taxon>Agaricomycotina</taxon>
        <taxon>Tremellomycetes</taxon>
        <taxon>Tremellales</taxon>
        <taxon>Cryptococcaceae</taxon>
        <taxon>Cryptococcus</taxon>
        <taxon>Cryptococcus neoformans species complex</taxon>
    </lineage>
</organism>
<dbReference type="CDD" id="cd00067">
    <property type="entry name" value="GAL4"/>
    <property type="match status" value="1"/>
</dbReference>
<dbReference type="Proteomes" id="UP000199727">
    <property type="component" value="Unassembled WGS sequence"/>
</dbReference>
<feature type="domain" description="Zn(2)-C6 fungal-type" evidence="5">
    <location>
        <begin position="19"/>
        <end position="49"/>
    </location>
</feature>
<feature type="region of interest" description="Disordered" evidence="4">
    <location>
        <begin position="132"/>
        <end position="168"/>
    </location>
</feature>
<dbReference type="SMART" id="SM00066">
    <property type="entry name" value="GAL4"/>
    <property type="match status" value="1"/>
</dbReference>
<evidence type="ECO:0000256" key="3">
    <source>
        <dbReference type="ARBA" id="ARBA00023242"/>
    </source>
</evidence>
<accession>A0A854QL68</accession>
<sequence>MSAPTQRFSDIRRSRPSYSCQVCRDRRVRCDQARPKCANCVRNQAECVYQSNLSQKRKETITDDSANKMPRRNKLSGSERSPSPLETGKLKPGYLVLNSGGRSRYTESTFWACVDAEGLELDRILRNLPLFPRTGGPDDLVTPPTSSSSPKTTTSVPNPSTGTSQDRISWGPTRLAKLLQPFPPKPVCDRLFRAFMDCIHPLIPLMHIPSFESAYDEFWSWRLTRPPQDISLSILHRNPSFLPLLISVLSAGSITIHEPWSERIGQKLRGLMPEALRVIGFPYYPSVYSLMAYILANSTLIREEDAFSSCSFVAVALRVAQSMGFHRDGTEFELDPISTEERRRVWWHLMHLDTMTSIAQGLPGIMSSSRSTTQVISEMKDELIGKIKSTDSLDRELWVEPKYVLAAGRYEASTQLRIILERLQEAPNITLADIAPLETQIEDLRRRQSRRLDSVGLGAHSASLQDILDQLSVRVGGDDFTDHRTPPPITASKAIQQWNQALLHLTTVKAYCILYQPFMSDKEIWANLRSRALPHFQYFLALFLEMTTNPSYRPFHWLYPGSYQPLQPCAVLLSDLSAHPHSSDKMLSMQLINRVFSLLGPAGRLISPGSYQSLPSLTGAKQVWTVLEKLRAKVWHDLGYDHTLFWAEDEKGDDGLPHRGSMDFWLTGNLAGHSADSSDTATSSYPPPMPQNGEPIADPTTHRTSYTESGTSSIMPIPPIPLPDAALNEQDWQNDMDALSWIPWGTSNDPLFQSIQDSLTTSNYMPESTGRGEAEIAPGQTTVAQGNETDLFGLYPPIEGQLSSTHYQGQNFF</sequence>
<dbReference type="InterPro" id="IPR007219">
    <property type="entry name" value="XnlR_reg_dom"/>
</dbReference>
<dbReference type="InterPro" id="IPR050613">
    <property type="entry name" value="Sec_Metabolite_Reg"/>
</dbReference>
<comment type="subcellular location">
    <subcellularLocation>
        <location evidence="1">Nucleus</location>
    </subcellularLocation>
</comment>
<dbReference type="GO" id="GO:0000981">
    <property type="term" value="F:DNA-binding transcription factor activity, RNA polymerase II-specific"/>
    <property type="evidence" value="ECO:0007669"/>
    <property type="project" value="InterPro"/>
</dbReference>
<dbReference type="SMART" id="SM00906">
    <property type="entry name" value="Fungal_trans"/>
    <property type="match status" value="1"/>
</dbReference>
<dbReference type="AlphaFoldDB" id="A0A854QL68"/>
<feature type="compositionally biased region" description="Low complexity" evidence="4">
    <location>
        <begin position="142"/>
        <end position="161"/>
    </location>
</feature>
<dbReference type="PROSITE" id="PS00463">
    <property type="entry name" value="ZN2_CY6_FUNGAL_1"/>
    <property type="match status" value="1"/>
</dbReference>
<dbReference type="GO" id="GO:0008270">
    <property type="term" value="F:zinc ion binding"/>
    <property type="evidence" value="ECO:0007669"/>
    <property type="project" value="InterPro"/>
</dbReference>
<dbReference type="InterPro" id="IPR001138">
    <property type="entry name" value="Zn2Cys6_DnaBD"/>
</dbReference>
<feature type="region of interest" description="Disordered" evidence="4">
    <location>
        <begin position="675"/>
        <end position="714"/>
    </location>
</feature>
<evidence type="ECO:0000313" key="6">
    <source>
        <dbReference type="EMBL" id="OXG23068.1"/>
    </source>
</evidence>
<evidence type="ECO:0000256" key="4">
    <source>
        <dbReference type="SAM" id="MobiDB-lite"/>
    </source>
</evidence>